<dbReference type="HOGENOM" id="CLU_252860_0_0_7"/>
<dbReference type="InterPro" id="IPR011024">
    <property type="entry name" value="G_crystallin-like"/>
</dbReference>
<dbReference type="EMBL" id="AZHW01001196">
    <property type="protein sequence ID" value="ETW93645.1"/>
    <property type="molecule type" value="Genomic_DNA"/>
</dbReference>
<accession>W4L7I1</accession>
<proteinExistence type="predicted"/>
<dbReference type="InterPro" id="IPR006558">
    <property type="entry name" value="LamG-like"/>
</dbReference>
<dbReference type="PATRIC" id="fig|1429438.4.peg.7191"/>
<keyword evidence="3" id="KW-0175">Coiled coil</keyword>
<dbReference type="SUPFAM" id="SSF49899">
    <property type="entry name" value="Concanavalin A-like lectins/glucanases"/>
    <property type="match status" value="1"/>
</dbReference>
<evidence type="ECO:0000256" key="2">
    <source>
        <dbReference type="ARBA" id="ARBA00023157"/>
    </source>
</evidence>
<dbReference type="SMART" id="SM00560">
    <property type="entry name" value="LamGL"/>
    <property type="match status" value="1"/>
</dbReference>
<evidence type="ECO:0000256" key="1">
    <source>
        <dbReference type="ARBA" id="ARBA00022729"/>
    </source>
</evidence>
<feature type="coiled-coil region" evidence="3">
    <location>
        <begin position="700"/>
        <end position="744"/>
    </location>
</feature>
<dbReference type="InterPro" id="IPR013320">
    <property type="entry name" value="ConA-like_dom_sf"/>
</dbReference>
<gene>
    <name evidence="5" type="ORF">ETSY1_38315</name>
</gene>
<keyword evidence="1" id="KW-0732">Signal</keyword>
<dbReference type="Gene3D" id="2.60.120.200">
    <property type="match status" value="1"/>
</dbReference>
<evidence type="ECO:0000313" key="6">
    <source>
        <dbReference type="Proteomes" id="UP000019141"/>
    </source>
</evidence>
<feature type="domain" description="LamG-like jellyroll fold" evidence="4">
    <location>
        <begin position="368"/>
        <end position="507"/>
    </location>
</feature>
<evidence type="ECO:0000256" key="3">
    <source>
        <dbReference type="SAM" id="Coils"/>
    </source>
</evidence>
<dbReference type="Pfam" id="PF13385">
    <property type="entry name" value="Laminin_G_3"/>
    <property type="match status" value="1"/>
</dbReference>
<dbReference type="Proteomes" id="UP000019141">
    <property type="component" value="Unassembled WGS sequence"/>
</dbReference>
<keyword evidence="6" id="KW-1185">Reference proteome</keyword>
<evidence type="ECO:0000313" key="5">
    <source>
        <dbReference type="EMBL" id="ETW93645.1"/>
    </source>
</evidence>
<reference evidence="5 6" key="1">
    <citation type="journal article" date="2014" name="Nature">
        <title>An environmental bacterial taxon with a large and distinct metabolic repertoire.</title>
        <authorList>
            <person name="Wilson M.C."/>
            <person name="Mori T."/>
            <person name="Ruckert C."/>
            <person name="Uria A.R."/>
            <person name="Helf M.J."/>
            <person name="Takada K."/>
            <person name="Gernert C."/>
            <person name="Steffens U.A."/>
            <person name="Heycke N."/>
            <person name="Schmitt S."/>
            <person name="Rinke C."/>
            <person name="Helfrich E.J."/>
            <person name="Brachmann A.O."/>
            <person name="Gurgui C."/>
            <person name="Wakimoto T."/>
            <person name="Kracht M."/>
            <person name="Crusemann M."/>
            <person name="Hentschel U."/>
            <person name="Abe I."/>
            <person name="Matsunaga S."/>
            <person name="Kalinowski J."/>
            <person name="Takeyama H."/>
            <person name="Piel J."/>
        </authorList>
    </citation>
    <scope>NUCLEOTIDE SEQUENCE [LARGE SCALE GENOMIC DNA]</scope>
    <source>
        <strain evidence="6">TSY1</strain>
    </source>
</reference>
<keyword evidence="2" id="KW-1015">Disulfide bond</keyword>
<name>W4L7I1_ENTF1</name>
<protein>
    <recommendedName>
        <fullName evidence="4">LamG-like jellyroll fold domain-containing protein</fullName>
    </recommendedName>
</protein>
<dbReference type="SUPFAM" id="SSF49695">
    <property type="entry name" value="gamma-Crystallin-like"/>
    <property type="match status" value="1"/>
</dbReference>
<evidence type="ECO:0000259" key="4">
    <source>
        <dbReference type="SMART" id="SM00560"/>
    </source>
</evidence>
<organism evidence="5 6">
    <name type="scientific">Entotheonella factor</name>
    <dbReference type="NCBI Taxonomy" id="1429438"/>
    <lineage>
        <taxon>Bacteria</taxon>
        <taxon>Pseudomonadati</taxon>
        <taxon>Nitrospinota/Tectimicrobiota group</taxon>
        <taxon>Candidatus Tectimicrobiota</taxon>
        <taxon>Candidatus Entotheonellia</taxon>
        <taxon>Candidatus Entotheonellales</taxon>
        <taxon>Candidatus Entotheonellaceae</taxon>
        <taxon>Candidatus Entotheonella</taxon>
    </lineage>
</organism>
<comment type="caution">
    <text evidence="5">The sequence shown here is derived from an EMBL/GenBank/DDBJ whole genome shotgun (WGS) entry which is preliminary data.</text>
</comment>
<sequence length="1424" mass="158753">MPTLSADQNLIKTYADRDYQHPVMVRHKGVVIAFAMDRQQQIYYTILDTGNDDNANGAHEGQHKNAGPLDVNYWLDNPVPLSFPNEIDRVGYGLVGAISMPIVENNKQETRRADIQADEIDLFLSTTARLTADAPFKVLSDNKYLYVFRQSIGADHQDMVFALKSGGVSGDSVRPITDFQLDAQQHKIPLVHQTMLVDRFVLVGTRLQPNMEVRFKRSRNKTRPYDNTDSLGAKDMDGKPFYGPTHQLDFVRDLHDGQFEVLLLPTEVADVHRWQIFTHNSATGRIDSFNIERSSDGLFTTKPTQFFTSPDPEYQSVVFERQPGICPFTGEPLIPLIDSTNYAESALHFDGHDDYVDFGNPAALQTTGSQTLEMWVKLASLGGRQNLYDKAYNGEGAITLEADGRLTYYYGAQGSPANNGTDAFDSILSTEALPLNTWTHIAIVRDVDAKQLHWYINGEPAGQATAKYAAAVSSTQSASIAKGNGRAGFFHGMMDEVRIWNRARNEKELNDTLAYRLAGNEDGLVAYWRFDENSGNSLYDQTDSACDGTVYSATWQFSDVALLDHPGVRHTSFQIASEPNGQSQTNNHGHSAAVDLQIVSSMSAVLYYQQEDVPVGYQQQHKPMKTHARVMLAVSAALSTRTVNPANPGYVTILDFSVSRQGKLAQVPDHIDIPRLVNQGQDGRNPSTILDEISTYQGQMTTLQQEIDAFDITLVNLKQEIQKLEQKIHDIPELERHLAALKNELRYCNQSWSVTFYEHPYYQGRSFTLHIGDKMPWIPHDIRSMHVERADFLHLQFYDMAYYQGRVREAELPYHAYDAQDIDFRVRVRHSRYFLWWETSRWYTSEHDATRSVRVLESQELRHQKQTLRDDIARINKDLLDLIDIRNNTLKPKYENFYHVQDQRKGKQLDLNTKRLKLAQLQDVYRGGVQPMPLQLLHVDPAGLTVAGGMLSFAQTHATPELFESAMGKLTLYYRGNNGEFYSAFYDTKTARVEQHLSVGSENLTFIARSAGIDMQRATITIADEGATPEAHPDHCRVTIDNPATGITEIWRAVPRDPKTFAAVLNSDVQPEFVGRFLHTEVTGAQITSLAVQELQRELTPGTTLRIGDTHVTTTKRVLPNTMTVPVTPLALNLLNARVGTLIYAFHGERRDLVGTLQASKRVSGVSVIGLGRALSPGDKLRLGRVDVTNRSVVPLHPVEIHIHGAVMGTVSTGTEVHLVNGDQDDFIGTWQQVTKRQTTSLLIQGLAQSLTNQMILEIGHVKVTTNQAVQPPANSDVPIQPTDLNHLQHAQGSQVNLSGSSIGTVEGMHLAIGHLAVRGVEKLNAGATLRVGQTQVRTRQAVTPQPAHLLVSPTAFVSPGTPVYLDEELGSVYDIEGQAIVHWPFTGNITGTALGRPKQPIGLAHFLDLRVRAQNPAILGIPM</sequence>